<dbReference type="GO" id="GO:0015446">
    <property type="term" value="F:ATPase-coupled arsenite transmembrane transporter activity"/>
    <property type="evidence" value="ECO:0007669"/>
    <property type="project" value="UniProtKB-EC"/>
</dbReference>
<evidence type="ECO:0000313" key="4">
    <source>
        <dbReference type="EMBL" id="ACY19152.1"/>
    </source>
</evidence>
<protein>
    <recommendedName>
        <fullName evidence="2">arsenite-transporting ATPase</fullName>
        <ecNumber evidence="2">7.3.2.7</ecNumber>
    </recommendedName>
</protein>
<dbReference type="PANTHER" id="PTHR10803">
    <property type="entry name" value="ARSENICAL PUMP-DRIVING ATPASE ARSENITE-TRANSLOCATING ATPASE"/>
    <property type="match status" value="1"/>
</dbReference>
<dbReference type="CDD" id="cd02035">
    <property type="entry name" value="ArsA"/>
    <property type="match status" value="1"/>
</dbReference>
<dbReference type="Pfam" id="PF02374">
    <property type="entry name" value="ArsA_ATPase"/>
    <property type="match status" value="1"/>
</dbReference>
<dbReference type="PANTHER" id="PTHR10803:SF26">
    <property type="entry name" value="ANION TRANSPORTER ATPASE-RELATED"/>
    <property type="match status" value="1"/>
</dbReference>
<dbReference type="EMBL" id="CP001804">
    <property type="protein sequence ID" value="ACY19152.1"/>
    <property type="molecule type" value="Genomic_DNA"/>
</dbReference>
<gene>
    <name evidence="4" type="ordered locus">Hoch_6687</name>
</gene>
<dbReference type="RefSeq" id="WP_012831744.1">
    <property type="nucleotide sequence ID" value="NC_013440.1"/>
</dbReference>
<proteinExistence type="predicted"/>
<dbReference type="HOGENOM" id="CLU_044079_0_0_7"/>
<dbReference type="EC" id="7.3.2.7" evidence="2"/>
<dbReference type="STRING" id="502025.Hoch_6687"/>
<reference evidence="4 5" key="1">
    <citation type="journal article" date="2010" name="Stand. Genomic Sci.">
        <title>Complete genome sequence of Haliangium ochraceum type strain (SMP-2).</title>
        <authorList>
            <consortium name="US DOE Joint Genome Institute (JGI-PGF)"/>
            <person name="Ivanova N."/>
            <person name="Daum C."/>
            <person name="Lang E."/>
            <person name="Abt B."/>
            <person name="Kopitz M."/>
            <person name="Saunders E."/>
            <person name="Lapidus A."/>
            <person name="Lucas S."/>
            <person name="Glavina Del Rio T."/>
            <person name="Nolan M."/>
            <person name="Tice H."/>
            <person name="Copeland A."/>
            <person name="Cheng J.F."/>
            <person name="Chen F."/>
            <person name="Bruce D."/>
            <person name="Goodwin L."/>
            <person name="Pitluck S."/>
            <person name="Mavromatis K."/>
            <person name="Pati A."/>
            <person name="Mikhailova N."/>
            <person name="Chen A."/>
            <person name="Palaniappan K."/>
            <person name="Land M."/>
            <person name="Hauser L."/>
            <person name="Chang Y.J."/>
            <person name="Jeffries C.D."/>
            <person name="Detter J.C."/>
            <person name="Brettin T."/>
            <person name="Rohde M."/>
            <person name="Goker M."/>
            <person name="Bristow J."/>
            <person name="Markowitz V."/>
            <person name="Eisen J.A."/>
            <person name="Hugenholtz P."/>
            <person name="Kyrpides N.C."/>
            <person name="Klenk H.P."/>
        </authorList>
    </citation>
    <scope>NUCLEOTIDE SEQUENCE [LARGE SCALE GENOMIC DNA]</scope>
    <source>
        <strain evidence="5">DSM 14365 / CIP 107738 / JCM 11303 / AJ 13395 / SMP-2</strain>
    </source>
</reference>
<dbReference type="GO" id="GO:0016887">
    <property type="term" value="F:ATP hydrolysis activity"/>
    <property type="evidence" value="ECO:0007669"/>
    <property type="project" value="InterPro"/>
</dbReference>
<dbReference type="KEGG" id="hoh:Hoch_6687"/>
<organism evidence="4 5">
    <name type="scientific">Haliangium ochraceum (strain DSM 14365 / JCM 11303 / SMP-2)</name>
    <dbReference type="NCBI Taxonomy" id="502025"/>
    <lineage>
        <taxon>Bacteria</taxon>
        <taxon>Pseudomonadati</taxon>
        <taxon>Myxococcota</taxon>
        <taxon>Polyangia</taxon>
        <taxon>Haliangiales</taxon>
        <taxon>Kofleriaceae</taxon>
        <taxon>Haliangium</taxon>
    </lineage>
</organism>
<dbReference type="OrthoDB" id="5490584at2"/>
<dbReference type="InterPro" id="IPR025723">
    <property type="entry name" value="ArsA/GET3_ATPase-like"/>
</dbReference>
<dbReference type="SUPFAM" id="SSF52540">
    <property type="entry name" value="P-loop containing nucleoside triphosphate hydrolases"/>
    <property type="match status" value="1"/>
</dbReference>
<name>D0LT16_HALO1</name>
<evidence type="ECO:0000313" key="5">
    <source>
        <dbReference type="Proteomes" id="UP000001880"/>
    </source>
</evidence>
<dbReference type="AlphaFoldDB" id="D0LT16"/>
<evidence type="ECO:0000259" key="3">
    <source>
        <dbReference type="Pfam" id="PF02374"/>
    </source>
</evidence>
<evidence type="ECO:0000256" key="2">
    <source>
        <dbReference type="ARBA" id="ARBA00066752"/>
    </source>
</evidence>
<feature type="domain" description="ArsA/GET3 Anion-transporting ATPase-like" evidence="3">
    <location>
        <begin position="13"/>
        <end position="177"/>
    </location>
</feature>
<keyword evidence="5" id="KW-1185">Reference proteome</keyword>
<dbReference type="eggNOG" id="COG0003">
    <property type="taxonomic scope" value="Bacteria"/>
</dbReference>
<accession>D0LT16</accession>
<sequence>MTSNLADILATKRILVCVGSGGVGKTTTAAALSLEAALSGRRTLVLTIDPAKRLANSLGLEALGHEVQEVPEERLAAAGARRKPGGSLHAMMLDQKRAFDEVVARHASDPAAVQRILSNPVYAQISGSLAGSQEYAAMAKLHEFDAEGGFDLIVVDTPPTAHALDFLDAPEKLTNAIDSPAIEWFRRLRDGGGGGWSVVGKTGSYVFKRLAQFVGSRFLDDLAVFFTEFNDVLGGFRLRAEETFSLLRRDYVGFVLVASPETMAIAEARGFYERLRASKMPFCGFVINKVHEDLPIARDRAALAAAAAQVPAVAALGLEPAAIDAAIAEMMAAHAEIQVLAHADEESISGLVAHARSVSGQEPLLTRVPFFREDIHSLERLAELGAYLVS</sequence>
<dbReference type="Proteomes" id="UP000001880">
    <property type="component" value="Chromosome"/>
</dbReference>
<dbReference type="InterPro" id="IPR016300">
    <property type="entry name" value="ATPase_ArsA/GET3"/>
</dbReference>
<dbReference type="GO" id="GO:0005524">
    <property type="term" value="F:ATP binding"/>
    <property type="evidence" value="ECO:0007669"/>
    <property type="project" value="InterPro"/>
</dbReference>
<evidence type="ECO:0000256" key="1">
    <source>
        <dbReference type="ARBA" id="ARBA00052296"/>
    </source>
</evidence>
<comment type="catalytic activity">
    <reaction evidence="1">
        <text>arsenite(in) + ATP + H2O = arsenite(out) + ADP + phosphate + H(+)</text>
        <dbReference type="Rhea" id="RHEA:11348"/>
        <dbReference type="ChEBI" id="CHEBI:15377"/>
        <dbReference type="ChEBI" id="CHEBI:15378"/>
        <dbReference type="ChEBI" id="CHEBI:29242"/>
        <dbReference type="ChEBI" id="CHEBI:30616"/>
        <dbReference type="ChEBI" id="CHEBI:43474"/>
        <dbReference type="ChEBI" id="CHEBI:456216"/>
        <dbReference type="EC" id="7.3.2.7"/>
    </reaction>
</comment>
<dbReference type="Gene3D" id="3.40.50.300">
    <property type="entry name" value="P-loop containing nucleotide triphosphate hydrolases"/>
    <property type="match status" value="1"/>
</dbReference>
<dbReference type="InterPro" id="IPR027417">
    <property type="entry name" value="P-loop_NTPase"/>
</dbReference>